<feature type="domain" description="U-box" evidence="13">
    <location>
        <begin position="1"/>
        <end position="76"/>
    </location>
</feature>
<dbReference type="GO" id="GO:0071006">
    <property type="term" value="C:U2-type catalytic step 1 spliceosome"/>
    <property type="evidence" value="ECO:0007669"/>
    <property type="project" value="TreeGrafter"/>
</dbReference>
<dbReference type="Gene3D" id="3.30.40.10">
    <property type="entry name" value="Zinc/RING finger domain, C3HC4 (zinc finger)"/>
    <property type="match status" value="1"/>
</dbReference>
<dbReference type="VEuPathDB" id="CryptoDB:GNI_013880"/>
<dbReference type="InterPro" id="IPR013083">
    <property type="entry name" value="Znf_RING/FYVE/PHD"/>
</dbReference>
<keyword evidence="5 11" id="KW-0747">Spliceosome</keyword>
<dbReference type="OrthoDB" id="687049at2759"/>
<keyword evidence="8 11" id="KW-0234">DNA repair</keyword>
<evidence type="ECO:0000256" key="3">
    <source>
        <dbReference type="ARBA" id="ARBA00022574"/>
    </source>
</evidence>
<comment type="caution">
    <text evidence="14">The sequence shown here is derived from an EMBL/GenBank/DDBJ whole genome shotgun (WGS) entry which is preliminary data.</text>
</comment>
<comment type="similarity">
    <text evidence="2 11">Belongs to the WD repeat PRP19 family.</text>
</comment>
<keyword evidence="7 11" id="KW-0508">mRNA splicing</keyword>
<proteinExistence type="inferred from homology"/>
<keyword evidence="9 11" id="KW-0539">Nucleus</keyword>
<comment type="pathway">
    <text evidence="11">Protein modification; protein ubiquitination.</text>
</comment>
<evidence type="ECO:0000256" key="12">
    <source>
        <dbReference type="SAM" id="Coils"/>
    </source>
</evidence>
<comment type="subunit">
    <text evidence="11">Homotetramer.</text>
</comment>
<keyword evidence="12" id="KW-0175">Coiled coil</keyword>
<dbReference type="EC" id="2.3.2.27" evidence="11"/>
<dbReference type="PROSITE" id="PS51698">
    <property type="entry name" value="U_BOX"/>
    <property type="match status" value="1"/>
</dbReference>
<organism evidence="14 15">
    <name type="scientific">Gregarina niphandrodes</name>
    <name type="common">Septate eugregarine</name>
    <dbReference type="NCBI Taxonomy" id="110365"/>
    <lineage>
        <taxon>Eukaryota</taxon>
        <taxon>Sar</taxon>
        <taxon>Alveolata</taxon>
        <taxon>Apicomplexa</taxon>
        <taxon>Conoidasida</taxon>
        <taxon>Gregarinasina</taxon>
        <taxon>Eugregarinorida</taxon>
        <taxon>Gregarinidae</taxon>
        <taxon>Gregarina</taxon>
    </lineage>
</organism>
<dbReference type="InterPro" id="IPR013915">
    <property type="entry name" value="Prp19_cc"/>
</dbReference>
<dbReference type="EMBL" id="AFNH02000102">
    <property type="protein sequence ID" value="EZG83905.1"/>
    <property type="molecule type" value="Genomic_DNA"/>
</dbReference>
<dbReference type="GO" id="GO:0006281">
    <property type="term" value="P:DNA repair"/>
    <property type="evidence" value="ECO:0007669"/>
    <property type="project" value="UniProtKB-KW"/>
</dbReference>
<dbReference type="InterPro" id="IPR036322">
    <property type="entry name" value="WD40_repeat_dom_sf"/>
</dbReference>
<dbReference type="GO" id="GO:0070534">
    <property type="term" value="P:protein K63-linked ubiquitination"/>
    <property type="evidence" value="ECO:0007669"/>
    <property type="project" value="UniProtKB-UniRule"/>
</dbReference>
<evidence type="ECO:0000313" key="14">
    <source>
        <dbReference type="EMBL" id="EZG83905.1"/>
    </source>
</evidence>
<dbReference type="PROSITE" id="PS50082">
    <property type="entry name" value="WD_REPEATS_2"/>
    <property type="match status" value="2"/>
</dbReference>
<keyword evidence="11" id="KW-0808">Transferase</keyword>
<feature type="repeat" description="WD" evidence="10">
    <location>
        <begin position="399"/>
        <end position="430"/>
    </location>
</feature>
<accession>A0A023BCM6</accession>
<dbReference type="InterPro" id="IPR003613">
    <property type="entry name" value="Ubox_domain"/>
</dbReference>
<reference evidence="14" key="1">
    <citation type="submission" date="2013-12" db="EMBL/GenBank/DDBJ databases">
        <authorList>
            <person name="Omoto C.K."/>
            <person name="Sibley D."/>
            <person name="Venepally P."/>
            <person name="Hadjithomas M."/>
            <person name="Karamycheva S."/>
            <person name="Brunk B."/>
            <person name="Roos D."/>
            <person name="Caler E."/>
            <person name="Lorenzi H."/>
        </authorList>
    </citation>
    <scope>NUCLEOTIDE SEQUENCE</scope>
</reference>
<evidence type="ECO:0000259" key="13">
    <source>
        <dbReference type="PROSITE" id="PS51698"/>
    </source>
</evidence>
<sequence length="549" mass="60000">MFVCQLSGSVPAEPVVTPEGHVYEKRIISLHLEKSQVDPISGKPLSLKDVVEVKCPPINKPSSAVALGDFQSVLQHLQTRYDSVLLELHQTRRERDEARHQVTTLMYYRDAATKVAAKQLQEIEFLKSQLEALRTAPEGERPHKLQRTAQDENSYQDDVTNLAKRLLIARKQRSVSARSHEMMSSYKSEEAPYKVAACASAKLVLSCWTPDRLRKIPGVVAVGMESGALRLHSLKHAQPLAELTGHEKSVTALESLFYPSRCDLSEIALAIHGASSSSPVPFRSALNVFSGSADETVRHWKEDNITTMELAADWAVEYKGCGEVAKDPDSIPKSFNFSCQHVYRPNIGPVSCLKLHPIGSLMAAAGTANMWTLLDLVKGTTASNFVLTGTAPEVVCSQVTFQPDGNLAVGAASDKSIPIWDVRTANLESKPVCPQLVSSMSFSEIGYILATGSHAGTVDIWDLRKIQVLCTLDLGAPVHSCQFDYSGKHLAVATSKGLSVVSAVQKKKYEVVANWESPSTALTAQFDSRSDDFIVQLQADGAVSYRHAF</sequence>
<dbReference type="InterPro" id="IPR015943">
    <property type="entry name" value="WD40/YVTN_repeat-like_dom_sf"/>
</dbReference>
<dbReference type="GeneID" id="22910768"/>
<feature type="coiled-coil region" evidence="12">
    <location>
        <begin position="74"/>
        <end position="136"/>
    </location>
</feature>
<dbReference type="FunFam" id="3.30.40.10:FF:000027">
    <property type="entry name" value="Pre-mRNA-processing factor 19, putative"/>
    <property type="match status" value="1"/>
</dbReference>
<dbReference type="SUPFAM" id="SSF57850">
    <property type="entry name" value="RING/U-box"/>
    <property type="match status" value="1"/>
</dbReference>
<dbReference type="eggNOG" id="KOG0289">
    <property type="taxonomic scope" value="Eukaryota"/>
</dbReference>
<dbReference type="InterPro" id="IPR038959">
    <property type="entry name" value="Prp19"/>
</dbReference>
<dbReference type="GO" id="GO:0061630">
    <property type="term" value="F:ubiquitin protein ligase activity"/>
    <property type="evidence" value="ECO:0007669"/>
    <property type="project" value="UniProtKB-UniRule"/>
</dbReference>
<dbReference type="AlphaFoldDB" id="A0A023BCM6"/>
<comment type="function">
    <text evidence="11">Ubiquitin-protein ligase which is mainly involved pre-mRNA splicing and DNA repair. Required for pre-mRNA splicing as component of the spliceosome.</text>
</comment>
<protein>
    <recommendedName>
        <fullName evidence="11">Pre-mRNA-processing factor 19</fullName>
        <ecNumber evidence="11">2.3.2.27</ecNumber>
    </recommendedName>
</protein>
<comment type="subcellular location">
    <subcellularLocation>
        <location evidence="1 11">Nucleus</location>
    </subcellularLocation>
</comment>
<dbReference type="OMA" id="SLDQHWA"/>
<dbReference type="InterPro" id="IPR001680">
    <property type="entry name" value="WD40_rpt"/>
</dbReference>
<evidence type="ECO:0000256" key="7">
    <source>
        <dbReference type="ARBA" id="ARBA00023187"/>
    </source>
</evidence>
<dbReference type="Proteomes" id="UP000019763">
    <property type="component" value="Unassembled WGS sequence"/>
</dbReference>
<evidence type="ECO:0000256" key="8">
    <source>
        <dbReference type="ARBA" id="ARBA00023204"/>
    </source>
</evidence>
<dbReference type="RefSeq" id="XP_011128904.1">
    <property type="nucleotide sequence ID" value="XM_011130602.1"/>
</dbReference>
<evidence type="ECO:0000256" key="9">
    <source>
        <dbReference type="ARBA" id="ARBA00023242"/>
    </source>
</evidence>
<evidence type="ECO:0000256" key="11">
    <source>
        <dbReference type="RuleBase" id="RU367101"/>
    </source>
</evidence>
<dbReference type="GO" id="GO:0005737">
    <property type="term" value="C:cytoplasm"/>
    <property type="evidence" value="ECO:0007669"/>
    <property type="project" value="TreeGrafter"/>
</dbReference>
<dbReference type="PANTHER" id="PTHR43995:SF1">
    <property type="entry name" value="PRE-MRNA-PROCESSING FACTOR 19"/>
    <property type="match status" value="1"/>
</dbReference>
<evidence type="ECO:0000256" key="5">
    <source>
        <dbReference type="ARBA" id="ARBA00022728"/>
    </source>
</evidence>
<gene>
    <name evidence="14" type="ORF">GNI_013880</name>
</gene>
<feature type="repeat" description="WD" evidence="10">
    <location>
        <begin position="437"/>
        <end position="471"/>
    </location>
</feature>
<dbReference type="SMART" id="SM00504">
    <property type="entry name" value="Ubox"/>
    <property type="match status" value="1"/>
</dbReference>
<evidence type="ECO:0000256" key="2">
    <source>
        <dbReference type="ARBA" id="ARBA00006388"/>
    </source>
</evidence>
<dbReference type="SMART" id="SM00320">
    <property type="entry name" value="WD40"/>
    <property type="match status" value="5"/>
</dbReference>
<keyword evidence="6 11" id="KW-0227">DNA damage</keyword>
<dbReference type="UniPathway" id="UPA00143"/>
<evidence type="ECO:0000256" key="6">
    <source>
        <dbReference type="ARBA" id="ARBA00022763"/>
    </source>
</evidence>
<dbReference type="Pfam" id="PF08606">
    <property type="entry name" value="Prp19"/>
    <property type="match status" value="1"/>
</dbReference>
<comment type="catalytic activity">
    <reaction evidence="11">
        <text>S-ubiquitinyl-[E2 ubiquitin-conjugating enzyme]-L-cysteine + [acceptor protein]-L-lysine = [E2 ubiquitin-conjugating enzyme]-L-cysteine + N(6)-ubiquitinyl-[acceptor protein]-L-lysine.</text>
        <dbReference type="EC" id="2.3.2.27"/>
    </reaction>
</comment>
<dbReference type="PANTHER" id="PTHR43995">
    <property type="entry name" value="PRE-MRNA-PROCESSING FACTOR 19"/>
    <property type="match status" value="1"/>
</dbReference>
<keyword evidence="15" id="KW-1185">Reference proteome</keyword>
<evidence type="ECO:0000313" key="15">
    <source>
        <dbReference type="Proteomes" id="UP000019763"/>
    </source>
</evidence>
<evidence type="ECO:0000256" key="10">
    <source>
        <dbReference type="PROSITE-ProRule" id="PRU00221"/>
    </source>
</evidence>
<dbReference type="GO" id="GO:0000974">
    <property type="term" value="C:Prp19 complex"/>
    <property type="evidence" value="ECO:0007669"/>
    <property type="project" value="UniProtKB-UniRule"/>
</dbReference>
<dbReference type="Gene3D" id="2.130.10.10">
    <property type="entry name" value="YVTN repeat-like/Quinoprotein amine dehydrogenase"/>
    <property type="match status" value="1"/>
</dbReference>
<keyword evidence="4 11" id="KW-0507">mRNA processing</keyword>
<dbReference type="Pfam" id="PF00400">
    <property type="entry name" value="WD40"/>
    <property type="match status" value="2"/>
</dbReference>
<keyword evidence="11" id="KW-0833">Ubl conjugation pathway</keyword>
<keyword evidence="3 10" id="KW-0853">WD repeat</keyword>
<name>A0A023BCM6_GRENI</name>
<evidence type="ECO:0000256" key="1">
    <source>
        <dbReference type="ARBA" id="ARBA00004123"/>
    </source>
</evidence>
<dbReference type="GO" id="GO:0000398">
    <property type="term" value="P:mRNA splicing, via spliceosome"/>
    <property type="evidence" value="ECO:0007669"/>
    <property type="project" value="InterPro"/>
</dbReference>
<dbReference type="SUPFAM" id="SSF50978">
    <property type="entry name" value="WD40 repeat-like"/>
    <property type="match status" value="1"/>
</dbReference>
<evidence type="ECO:0000256" key="4">
    <source>
        <dbReference type="ARBA" id="ARBA00022664"/>
    </source>
</evidence>
<dbReference type="Pfam" id="PF04564">
    <property type="entry name" value="U-box"/>
    <property type="match status" value="1"/>
</dbReference>